<feature type="transmembrane region" description="Helical" evidence="1">
    <location>
        <begin position="59"/>
        <end position="78"/>
    </location>
</feature>
<protein>
    <submittedName>
        <fullName evidence="2">ABC-2 family transporter protein</fullName>
    </submittedName>
</protein>
<feature type="transmembrane region" description="Helical" evidence="1">
    <location>
        <begin position="215"/>
        <end position="237"/>
    </location>
</feature>
<dbReference type="Proteomes" id="UP000182712">
    <property type="component" value="Unassembled WGS sequence"/>
</dbReference>
<keyword evidence="1" id="KW-1133">Transmembrane helix</keyword>
<evidence type="ECO:0000256" key="1">
    <source>
        <dbReference type="SAM" id="Phobius"/>
    </source>
</evidence>
<feature type="transmembrane region" description="Helical" evidence="1">
    <location>
        <begin position="15"/>
        <end position="32"/>
    </location>
</feature>
<keyword evidence="1" id="KW-0812">Transmembrane</keyword>
<proteinExistence type="predicted"/>
<feature type="transmembrane region" description="Helical" evidence="1">
    <location>
        <begin position="176"/>
        <end position="195"/>
    </location>
</feature>
<feature type="transmembrane region" description="Helical" evidence="1">
    <location>
        <begin position="148"/>
        <end position="169"/>
    </location>
</feature>
<name>A0A1H9UZN0_9STRE</name>
<keyword evidence="1" id="KW-0472">Membrane</keyword>
<organism evidence="2 3">
    <name type="scientific">Streptococcus gallolyticus</name>
    <dbReference type="NCBI Taxonomy" id="315405"/>
    <lineage>
        <taxon>Bacteria</taxon>
        <taxon>Bacillati</taxon>
        <taxon>Bacillota</taxon>
        <taxon>Bacilli</taxon>
        <taxon>Lactobacillales</taxon>
        <taxon>Streptococcaceae</taxon>
        <taxon>Streptococcus</taxon>
    </lineage>
</organism>
<evidence type="ECO:0000313" key="3">
    <source>
        <dbReference type="Proteomes" id="UP000182712"/>
    </source>
</evidence>
<dbReference type="RefSeq" id="WP_074628179.1">
    <property type="nucleotide sequence ID" value="NZ_FOGM01000019.1"/>
</dbReference>
<evidence type="ECO:0000313" key="2">
    <source>
        <dbReference type="EMBL" id="SES14945.1"/>
    </source>
</evidence>
<gene>
    <name evidence="2" type="ORF">SAMN04487840_11918</name>
</gene>
<dbReference type="AlphaFoldDB" id="A0A1H9UZN0"/>
<accession>A0A1H9UZN0</accession>
<reference evidence="2 3" key="1">
    <citation type="submission" date="2016-10" db="EMBL/GenBank/DDBJ databases">
        <authorList>
            <person name="de Groot N.N."/>
        </authorList>
    </citation>
    <scope>NUCLEOTIDE SEQUENCE [LARGE SCALE GENOMIC DNA]</scope>
    <source>
        <strain evidence="2 3">VTM2R47</strain>
    </source>
</reference>
<sequence length="246" mass="27854">MFLAIFKSIFKRRDVGILLGFSLLPLITPFLMGNQDIDTMANSGFTSNLLSFTSGALDTQFKLIIPTLILGFIVSSVFRDEIDSGIMFLYKDISKTKIFKAKMRGLFLLYIIYLLMSVLMSMITYYVILIPHFGLKARLISGLEIGASVLMLLATIFLNLITISLFAYISIKKKTLVSVLSGVLFTLVSMIAPMLSSLKYLFPNSYSELLNQFNFVTALVIMVILFVVYFFTTYVLAKMRFKKLEF</sequence>
<feature type="transmembrane region" description="Helical" evidence="1">
    <location>
        <begin position="107"/>
        <end position="128"/>
    </location>
</feature>
<dbReference type="EMBL" id="FOGM01000019">
    <property type="protein sequence ID" value="SES14945.1"/>
    <property type="molecule type" value="Genomic_DNA"/>
</dbReference>